<feature type="transmembrane region" description="Helical" evidence="1">
    <location>
        <begin position="198"/>
        <end position="226"/>
    </location>
</feature>
<proteinExistence type="predicted"/>
<keyword evidence="1" id="KW-1133">Transmembrane helix</keyword>
<feature type="transmembrane region" description="Helical" evidence="1">
    <location>
        <begin position="116"/>
        <end position="134"/>
    </location>
</feature>
<dbReference type="RefSeq" id="WP_157476766.1">
    <property type="nucleotide sequence ID" value="NZ_CP046566.1"/>
</dbReference>
<accession>A0A6I6GK00</accession>
<feature type="transmembrane region" description="Helical" evidence="1">
    <location>
        <begin position="238"/>
        <end position="264"/>
    </location>
</feature>
<evidence type="ECO:0000313" key="3">
    <source>
        <dbReference type="Proteomes" id="UP000426027"/>
    </source>
</evidence>
<keyword evidence="1" id="KW-0812">Transmembrane</keyword>
<dbReference type="Proteomes" id="UP000426027">
    <property type="component" value="Chromosome"/>
</dbReference>
<evidence type="ECO:0008006" key="4">
    <source>
        <dbReference type="Google" id="ProtNLM"/>
    </source>
</evidence>
<dbReference type="EMBL" id="CP046566">
    <property type="protein sequence ID" value="QGW27222.1"/>
    <property type="molecule type" value="Genomic_DNA"/>
</dbReference>
<dbReference type="KEGG" id="fls:GLV81_03080"/>
<feature type="transmembrane region" description="Helical" evidence="1">
    <location>
        <begin position="169"/>
        <end position="186"/>
    </location>
</feature>
<evidence type="ECO:0000256" key="1">
    <source>
        <dbReference type="SAM" id="Phobius"/>
    </source>
</evidence>
<sequence>MLSKTIIWWQHNKGLLLLLFLLVVLRIPHFNRPLSKHHDFNNAVILINAVSWQQAGGGAAFAYTPLMNFQGESNKLLENGPHIDAEHNHVYLSFGAGWYVLPYFVFESLHMSPTPAALEILNILIGMLTTLLLYRLLLHWLQHKKSALLITAFFTLMPAPLWYMGHSYVTTGIMLPLLLWILRLWQIASTKQLSLFQLLQLFTAFVLLLYIDWLPVFVGFSMAAWALWKSFRQPQYHVVWITCGLAVATGICLVFTQFASYLGWEQVWQYWQSRSAERSMGTAGNTTIQLVLQAGKHLLSGYFPLFIVASHYWYKKIAIQYNFRFKTLEHLGIVCCVALQPAAV</sequence>
<organism evidence="2 3">
    <name type="scientific">Phnomibacter ginsenosidimutans</name>
    <dbReference type="NCBI Taxonomy" id="2676868"/>
    <lineage>
        <taxon>Bacteria</taxon>
        <taxon>Pseudomonadati</taxon>
        <taxon>Bacteroidota</taxon>
        <taxon>Chitinophagia</taxon>
        <taxon>Chitinophagales</taxon>
        <taxon>Chitinophagaceae</taxon>
        <taxon>Phnomibacter</taxon>
    </lineage>
</organism>
<evidence type="ECO:0000313" key="2">
    <source>
        <dbReference type="EMBL" id="QGW27222.1"/>
    </source>
</evidence>
<dbReference type="AlphaFoldDB" id="A0A6I6GK00"/>
<name>A0A6I6GK00_9BACT</name>
<keyword evidence="3" id="KW-1185">Reference proteome</keyword>
<protein>
    <recommendedName>
        <fullName evidence="4">Glycosyltransferase RgtA/B/C/D-like domain-containing protein</fullName>
    </recommendedName>
</protein>
<gene>
    <name evidence="2" type="ORF">GLV81_03080</name>
</gene>
<keyword evidence="1" id="KW-0472">Membrane</keyword>
<reference evidence="2 3" key="1">
    <citation type="submission" date="2019-11" db="EMBL/GenBank/DDBJ databases">
        <authorList>
            <person name="Im W.T."/>
        </authorList>
    </citation>
    <scope>NUCLEOTIDE SEQUENCE [LARGE SCALE GENOMIC DNA]</scope>
    <source>
        <strain evidence="2 3">SB-02</strain>
    </source>
</reference>